<reference evidence="2 3" key="1">
    <citation type="journal article" date="2024" name="Microbiol. Resour. Announc.">
        <title>Genome annotations for the ascomycete fungi Trichoderma harzianum, Trichoderma aggressivum, and Purpureocillium lilacinum.</title>
        <authorList>
            <person name="Beijen E.P.W."/>
            <person name="Ohm R.A."/>
        </authorList>
    </citation>
    <scope>NUCLEOTIDE SEQUENCE [LARGE SCALE GENOMIC DNA]</scope>
    <source>
        <strain evidence="2 3">CBS 150709</strain>
    </source>
</reference>
<evidence type="ECO:0000256" key="1">
    <source>
        <dbReference type="SAM" id="MobiDB-lite"/>
    </source>
</evidence>
<gene>
    <name evidence="2" type="ORF">Purlil1_531</name>
</gene>
<keyword evidence="3" id="KW-1185">Reference proteome</keyword>
<proteinExistence type="predicted"/>
<dbReference type="Proteomes" id="UP001287286">
    <property type="component" value="Unassembled WGS sequence"/>
</dbReference>
<evidence type="ECO:0000313" key="2">
    <source>
        <dbReference type="EMBL" id="KAK4094835.1"/>
    </source>
</evidence>
<feature type="region of interest" description="Disordered" evidence="1">
    <location>
        <begin position="261"/>
        <end position="301"/>
    </location>
</feature>
<feature type="region of interest" description="Disordered" evidence="1">
    <location>
        <begin position="108"/>
        <end position="141"/>
    </location>
</feature>
<protein>
    <submittedName>
        <fullName evidence="2">Uncharacterized protein</fullName>
    </submittedName>
</protein>
<sequence>MEEDARTSARQRTNRAPSTPRQQIWTARADPILRPAPTGSAASRTEPYSGLSKRLSRHGDEGDGAGAPPARRKDVHVSRPLNGSTAAFNSVDVTAPAQLPSHATVLLRDHPRPLSESQKLPGADLRTDDAPPLKIGSSARRTAVGDSGAWSAELTVWAHPPRPVAPCQSAATEHMSSLAPTTSTAQHVARLLGPFSELWKHNLTGEAAHPFVSSVEPARRRLGDDSASHSHATRSHDHPYPSSSATSIVSVPVSYTRARGPEPFAQAQARKPPGGDYYQHLGLRGPSAAKRGSPPRAGGLPFRARGAATRVTLLYDVVGVGVCARARARALTCECIICATGWPQGCIGFVTRRPLQHHAPSPGNAIVSLPVPAVRLQGKMETVLPKAVEWSGRAGHEHRTTVNPFFFLPLPLHGTSGRMIDATLSWVLSTRHGNLNIKVYPQ</sequence>
<feature type="region of interest" description="Disordered" evidence="1">
    <location>
        <begin position="1"/>
        <end position="76"/>
    </location>
</feature>
<name>A0ABR0CFD3_PURLI</name>
<organism evidence="2 3">
    <name type="scientific">Purpureocillium lilacinum</name>
    <name type="common">Paecilomyces lilacinus</name>
    <dbReference type="NCBI Taxonomy" id="33203"/>
    <lineage>
        <taxon>Eukaryota</taxon>
        <taxon>Fungi</taxon>
        <taxon>Dikarya</taxon>
        <taxon>Ascomycota</taxon>
        <taxon>Pezizomycotina</taxon>
        <taxon>Sordariomycetes</taxon>
        <taxon>Hypocreomycetidae</taxon>
        <taxon>Hypocreales</taxon>
        <taxon>Ophiocordycipitaceae</taxon>
        <taxon>Purpureocillium</taxon>
    </lineage>
</organism>
<dbReference type="EMBL" id="JAWRVI010000002">
    <property type="protein sequence ID" value="KAK4094835.1"/>
    <property type="molecule type" value="Genomic_DNA"/>
</dbReference>
<evidence type="ECO:0000313" key="3">
    <source>
        <dbReference type="Proteomes" id="UP001287286"/>
    </source>
</evidence>
<accession>A0ABR0CFD3</accession>
<feature type="compositionally biased region" description="Basic and acidic residues" evidence="1">
    <location>
        <begin position="221"/>
        <end position="239"/>
    </location>
</feature>
<feature type="compositionally biased region" description="Polar residues" evidence="1">
    <location>
        <begin position="8"/>
        <end position="25"/>
    </location>
</feature>
<feature type="region of interest" description="Disordered" evidence="1">
    <location>
        <begin position="221"/>
        <end position="246"/>
    </location>
</feature>
<comment type="caution">
    <text evidence="2">The sequence shown here is derived from an EMBL/GenBank/DDBJ whole genome shotgun (WGS) entry which is preliminary data.</text>
</comment>